<proteinExistence type="predicted"/>
<organism evidence="1 2">
    <name type="scientific">Gossypium australe</name>
    <dbReference type="NCBI Taxonomy" id="47621"/>
    <lineage>
        <taxon>Eukaryota</taxon>
        <taxon>Viridiplantae</taxon>
        <taxon>Streptophyta</taxon>
        <taxon>Embryophyta</taxon>
        <taxon>Tracheophyta</taxon>
        <taxon>Spermatophyta</taxon>
        <taxon>Magnoliopsida</taxon>
        <taxon>eudicotyledons</taxon>
        <taxon>Gunneridae</taxon>
        <taxon>Pentapetalae</taxon>
        <taxon>rosids</taxon>
        <taxon>malvids</taxon>
        <taxon>Malvales</taxon>
        <taxon>Malvaceae</taxon>
        <taxon>Malvoideae</taxon>
        <taxon>Gossypium</taxon>
    </lineage>
</organism>
<keyword evidence="2" id="KW-1185">Reference proteome</keyword>
<sequence>MSDNTRADALSKLVSSIVIEQMGKIMLEHREIPSYDALQGIKDYSDKKELEKLQREVARILTATTVMPDSVGG</sequence>
<dbReference type="AlphaFoldDB" id="A0A5B6UZN7"/>
<comment type="caution">
    <text evidence="1">The sequence shown here is derived from an EMBL/GenBank/DDBJ whole genome shotgun (WGS) entry which is preliminary data.</text>
</comment>
<accession>A0A5B6UZN7</accession>
<dbReference type="EMBL" id="SMMG02000009">
    <property type="protein sequence ID" value="KAA3461055.1"/>
    <property type="molecule type" value="Genomic_DNA"/>
</dbReference>
<evidence type="ECO:0000313" key="2">
    <source>
        <dbReference type="Proteomes" id="UP000325315"/>
    </source>
</evidence>
<evidence type="ECO:0000313" key="1">
    <source>
        <dbReference type="EMBL" id="KAA3461055.1"/>
    </source>
</evidence>
<protein>
    <submittedName>
        <fullName evidence="1">Uncharacterized protein</fullName>
    </submittedName>
</protein>
<dbReference type="OrthoDB" id="1113740at2759"/>
<reference evidence="1" key="1">
    <citation type="submission" date="2019-08" db="EMBL/GenBank/DDBJ databases">
        <authorList>
            <person name="Liu F."/>
        </authorList>
    </citation>
    <scope>NUCLEOTIDE SEQUENCE [LARGE SCALE GENOMIC DNA]</scope>
    <source>
        <strain evidence="1">PA1801</strain>
        <tissue evidence="1">Leaf</tissue>
    </source>
</reference>
<dbReference type="Proteomes" id="UP000325315">
    <property type="component" value="Unassembled WGS sequence"/>
</dbReference>
<name>A0A5B6UZN7_9ROSI</name>
<gene>
    <name evidence="1" type="ORF">EPI10_027659</name>
</gene>